<feature type="region of interest" description="Disordered" evidence="1">
    <location>
        <begin position="1"/>
        <end position="30"/>
    </location>
</feature>
<keyword evidence="3" id="KW-1185">Reference proteome</keyword>
<reference evidence="2" key="2">
    <citation type="submission" date="2015-03" db="UniProtKB">
        <authorList>
            <consortium name="EnsemblPlants"/>
        </authorList>
    </citation>
    <scope>IDENTIFICATION</scope>
</reference>
<feature type="compositionally biased region" description="Basic and acidic residues" evidence="1">
    <location>
        <begin position="21"/>
        <end position="30"/>
    </location>
</feature>
<dbReference type="OMA" id="HERGNTH"/>
<dbReference type="HOGENOM" id="CLU_2295580_0_0_1"/>
<evidence type="ECO:0000313" key="2">
    <source>
        <dbReference type="EnsemblPlants" id="Bo1g095730.1"/>
    </source>
</evidence>
<dbReference type="AlphaFoldDB" id="A0A0D3AAK6"/>
<dbReference type="EnsemblPlants" id="Bo1g095730.1">
    <property type="protein sequence ID" value="Bo1g095730.1"/>
    <property type="gene ID" value="Bo1g095730"/>
</dbReference>
<accession>A0A0D3AAK6</accession>
<protein>
    <submittedName>
        <fullName evidence="2">Uncharacterized protein</fullName>
    </submittedName>
</protein>
<organism evidence="2 3">
    <name type="scientific">Brassica oleracea var. oleracea</name>
    <dbReference type="NCBI Taxonomy" id="109376"/>
    <lineage>
        <taxon>Eukaryota</taxon>
        <taxon>Viridiplantae</taxon>
        <taxon>Streptophyta</taxon>
        <taxon>Embryophyta</taxon>
        <taxon>Tracheophyta</taxon>
        <taxon>Spermatophyta</taxon>
        <taxon>Magnoliopsida</taxon>
        <taxon>eudicotyledons</taxon>
        <taxon>Gunneridae</taxon>
        <taxon>Pentapetalae</taxon>
        <taxon>rosids</taxon>
        <taxon>malvids</taxon>
        <taxon>Brassicales</taxon>
        <taxon>Brassicaceae</taxon>
        <taxon>Brassiceae</taxon>
        <taxon>Brassica</taxon>
    </lineage>
</organism>
<dbReference type="Gramene" id="Bo1g095730.1">
    <property type="protein sequence ID" value="Bo1g095730.1"/>
    <property type="gene ID" value="Bo1g095730"/>
</dbReference>
<proteinExistence type="predicted"/>
<dbReference type="Proteomes" id="UP000032141">
    <property type="component" value="Chromosome C1"/>
</dbReference>
<evidence type="ECO:0000256" key="1">
    <source>
        <dbReference type="SAM" id="MobiDB-lite"/>
    </source>
</evidence>
<sequence length="101" mass="12200">MKKNCSKLKREYSKKDKRRKNHEERDERWCGKKEVGSEKRECHERGNTHRLKRKRVRSISVLSTHKWYDTSALFPIMGCFQIWASIWGNILNLSKMRSFIS</sequence>
<name>A0A0D3AAK6_BRAOL</name>
<evidence type="ECO:0000313" key="3">
    <source>
        <dbReference type="Proteomes" id="UP000032141"/>
    </source>
</evidence>
<reference evidence="2 3" key="1">
    <citation type="journal article" date="2014" name="Genome Biol.">
        <title>Transcriptome and methylome profiling reveals relics of genome dominance in the mesopolyploid Brassica oleracea.</title>
        <authorList>
            <person name="Parkin I.A."/>
            <person name="Koh C."/>
            <person name="Tang H."/>
            <person name="Robinson S.J."/>
            <person name="Kagale S."/>
            <person name="Clarke W.E."/>
            <person name="Town C.D."/>
            <person name="Nixon J."/>
            <person name="Krishnakumar V."/>
            <person name="Bidwell S.L."/>
            <person name="Denoeud F."/>
            <person name="Belcram H."/>
            <person name="Links M.G."/>
            <person name="Just J."/>
            <person name="Clarke C."/>
            <person name="Bender T."/>
            <person name="Huebert T."/>
            <person name="Mason A.S."/>
            <person name="Pires J.C."/>
            <person name="Barker G."/>
            <person name="Moore J."/>
            <person name="Walley P.G."/>
            <person name="Manoli S."/>
            <person name="Batley J."/>
            <person name="Edwards D."/>
            <person name="Nelson M.N."/>
            <person name="Wang X."/>
            <person name="Paterson A.H."/>
            <person name="King G."/>
            <person name="Bancroft I."/>
            <person name="Chalhoub B."/>
            <person name="Sharpe A.G."/>
        </authorList>
    </citation>
    <scope>NUCLEOTIDE SEQUENCE</scope>
    <source>
        <strain evidence="2 3">cv. TO1000</strain>
    </source>
</reference>